<reference evidence="1" key="1">
    <citation type="submission" date="2014-05" db="EMBL/GenBank/DDBJ databases">
        <title>The transcriptome of the halophilic microalga Tetraselmis sp. GSL018 isolated from the Great Salt Lake, Utah.</title>
        <authorList>
            <person name="Jinkerson R.E."/>
            <person name="D'Adamo S."/>
            <person name="Posewitz M.C."/>
        </authorList>
    </citation>
    <scope>NUCLEOTIDE SEQUENCE</scope>
    <source>
        <strain evidence="1">GSL018</strain>
    </source>
</reference>
<organism evidence="1">
    <name type="scientific">Tetraselmis sp. GSL018</name>
    <dbReference type="NCBI Taxonomy" id="582737"/>
    <lineage>
        <taxon>Eukaryota</taxon>
        <taxon>Viridiplantae</taxon>
        <taxon>Chlorophyta</taxon>
        <taxon>core chlorophytes</taxon>
        <taxon>Chlorodendrophyceae</taxon>
        <taxon>Chlorodendrales</taxon>
        <taxon>Chlorodendraceae</taxon>
        <taxon>Tetraselmis</taxon>
    </lineage>
</organism>
<accession>A0A061RV79</accession>
<proteinExistence type="predicted"/>
<gene>
    <name evidence="1" type="ORF">TSPGSL018_19308</name>
</gene>
<evidence type="ECO:0000313" key="1">
    <source>
        <dbReference type="EMBL" id="JAC76772.1"/>
    </source>
</evidence>
<sequence>GRSATCAEVHDRAAIVVDARAVGDIALSTAAAASL</sequence>
<feature type="non-terminal residue" evidence="1">
    <location>
        <position position="1"/>
    </location>
</feature>
<dbReference type="EMBL" id="GBEZ01008788">
    <property type="protein sequence ID" value="JAC76772.1"/>
    <property type="molecule type" value="Transcribed_RNA"/>
</dbReference>
<protein>
    <submittedName>
        <fullName evidence="1">Uncharacterized protein</fullName>
    </submittedName>
</protein>
<name>A0A061RV79_9CHLO</name>
<dbReference type="AlphaFoldDB" id="A0A061RV79"/>